<protein>
    <submittedName>
        <fullName evidence="1">Uncharacterized protein</fullName>
    </submittedName>
</protein>
<evidence type="ECO:0000313" key="1">
    <source>
        <dbReference type="EMBL" id="TFW30198.1"/>
    </source>
</evidence>
<dbReference type="EMBL" id="SPUM01000113">
    <property type="protein sequence ID" value="TFW30198.1"/>
    <property type="molecule type" value="Genomic_DNA"/>
</dbReference>
<proteinExistence type="predicted"/>
<gene>
    <name evidence="1" type="ORF">E4O92_17275</name>
</gene>
<sequence>MSLNRLISPELVDAVIRLIVETLPWAKDAVTYEVQDDFQFLLVAVQCDTGPELTEDERRQLGRRIDRLMPTRNGELTWMLNFMSNGKVADSYFGGDSRSPELGF</sequence>
<reference evidence="1 2" key="1">
    <citation type="submission" date="2019-03" db="EMBL/GenBank/DDBJ databases">
        <title>Draft genome of Massilia hortus sp. nov., a novel bacterial species of the Oxalobacteraceae family.</title>
        <authorList>
            <person name="Peta V."/>
            <person name="Raths R."/>
            <person name="Bucking H."/>
        </authorList>
    </citation>
    <scope>NUCLEOTIDE SEQUENCE [LARGE SCALE GENOMIC DNA]</scope>
    <source>
        <strain evidence="1 2">ONC3</strain>
    </source>
</reference>
<dbReference type="AlphaFoldDB" id="A0A4Y9SUT7"/>
<organism evidence="1 2">
    <name type="scientific">Massilia horti</name>
    <dbReference type="NCBI Taxonomy" id="2562153"/>
    <lineage>
        <taxon>Bacteria</taxon>
        <taxon>Pseudomonadati</taxon>
        <taxon>Pseudomonadota</taxon>
        <taxon>Betaproteobacteria</taxon>
        <taxon>Burkholderiales</taxon>
        <taxon>Oxalobacteraceae</taxon>
        <taxon>Telluria group</taxon>
        <taxon>Massilia</taxon>
    </lineage>
</organism>
<comment type="caution">
    <text evidence="1">The sequence shown here is derived from an EMBL/GenBank/DDBJ whole genome shotgun (WGS) entry which is preliminary data.</text>
</comment>
<evidence type="ECO:0000313" key="2">
    <source>
        <dbReference type="Proteomes" id="UP000297258"/>
    </source>
</evidence>
<dbReference type="OrthoDB" id="8762798at2"/>
<keyword evidence="2" id="KW-1185">Reference proteome</keyword>
<dbReference type="Proteomes" id="UP000297258">
    <property type="component" value="Unassembled WGS sequence"/>
</dbReference>
<name>A0A4Y9SUT7_9BURK</name>
<dbReference type="RefSeq" id="WP_135190900.1">
    <property type="nucleotide sequence ID" value="NZ_SPUM01000113.1"/>
</dbReference>
<accession>A0A4Y9SUT7</accession>